<dbReference type="AlphaFoldDB" id="A0A0E9XC36"/>
<reference evidence="1" key="2">
    <citation type="journal article" date="2015" name="Fish Shellfish Immunol.">
        <title>Early steps in the European eel (Anguilla anguilla)-Vibrio vulnificus interaction in the gills: Role of the RtxA13 toxin.</title>
        <authorList>
            <person name="Callol A."/>
            <person name="Pajuelo D."/>
            <person name="Ebbesson L."/>
            <person name="Teles M."/>
            <person name="MacKenzie S."/>
            <person name="Amaro C."/>
        </authorList>
    </citation>
    <scope>NUCLEOTIDE SEQUENCE</scope>
</reference>
<name>A0A0E9XC36_ANGAN</name>
<dbReference type="EMBL" id="GBXM01008285">
    <property type="protein sequence ID" value="JAI00293.1"/>
    <property type="molecule type" value="Transcribed_RNA"/>
</dbReference>
<proteinExistence type="predicted"/>
<sequence>MHHISKTGTGPKTCHIYLEPLIKCVLEESWCPFGDECIWNFDSSKRQKKKNKIKNTVTLELGCA</sequence>
<organism evidence="1">
    <name type="scientific">Anguilla anguilla</name>
    <name type="common">European freshwater eel</name>
    <name type="synonym">Muraena anguilla</name>
    <dbReference type="NCBI Taxonomy" id="7936"/>
    <lineage>
        <taxon>Eukaryota</taxon>
        <taxon>Metazoa</taxon>
        <taxon>Chordata</taxon>
        <taxon>Craniata</taxon>
        <taxon>Vertebrata</taxon>
        <taxon>Euteleostomi</taxon>
        <taxon>Actinopterygii</taxon>
        <taxon>Neopterygii</taxon>
        <taxon>Teleostei</taxon>
        <taxon>Anguilliformes</taxon>
        <taxon>Anguillidae</taxon>
        <taxon>Anguilla</taxon>
    </lineage>
</organism>
<evidence type="ECO:0000313" key="1">
    <source>
        <dbReference type="EMBL" id="JAI00293.1"/>
    </source>
</evidence>
<reference evidence="1" key="1">
    <citation type="submission" date="2014-11" db="EMBL/GenBank/DDBJ databases">
        <authorList>
            <person name="Amaro Gonzalez C."/>
        </authorList>
    </citation>
    <scope>NUCLEOTIDE SEQUENCE</scope>
</reference>
<accession>A0A0E9XC36</accession>
<protein>
    <submittedName>
        <fullName evidence="1">Uncharacterized protein</fullName>
    </submittedName>
</protein>